<gene>
    <name evidence="1" type="ORF">QTN89_10985</name>
</gene>
<name>A0ABT7PHH9_9BACT</name>
<proteinExistence type="predicted"/>
<dbReference type="Proteomes" id="UP001239462">
    <property type="component" value="Unassembled WGS sequence"/>
</dbReference>
<accession>A0ABT7PHH9</accession>
<protein>
    <submittedName>
        <fullName evidence="1">Uncharacterized protein</fullName>
    </submittedName>
</protein>
<organism evidence="1 2">
    <name type="scientific">Roseiconus lacunae</name>
    <dbReference type="NCBI Taxonomy" id="2605694"/>
    <lineage>
        <taxon>Bacteria</taxon>
        <taxon>Pseudomonadati</taxon>
        <taxon>Planctomycetota</taxon>
        <taxon>Planctomycetia</taxon>
        <taxon>Pirellulales</taxon>
        <taxon>Pirellulaceae</taxon>
        <taxon>Roseiconus</taxon>
    </lineage>
</organism>
<keyword evidence="2" id="KW-1185">Reference proteome</keyword>
<comment type="caution">
    <text evidence="1">The sequence shown here is derived from an EMBL/GenBank/DDBJ whole genome shotgun (WGS) entry which is preliminary data.</text>
</comment>
<sequence length="151" mass="16747">MSLIELQADPTHAIAQALVDRLDSMAWPADLAFEYVTVPALDARKLGREARVLIGGENTDSQRAARGITAETPRIAIAVRSLCQPEDFERFQRLQSIAYTVCRKVLAMTRDDLPNATPMICKTVVSHDIDKLRAGEFITVRTVELAARRAI</sequence>
<dbReference type="RefSeq" id="WP_289163539.1">
    <property type="nucleotide sequence ID" value="NZ_CP141221.1"/>
</dbReference>
<evidence type="ECO:0000313" key="1">
    <source>
        <dbReference type="EMBL" id="MDM4015958.1"/>
    </source>
</evidence>
<reference evidence="1 2" key="1">
    <citation type="submission" date="2023-06" db="EMBL/GenBank/DDBJ databases">
        <title>Roseiconus lacunae JC819 isolated from Gulf of Mannar region, Tamil Nadu.</title>
        <authorList>
            <person name="Pk S."/>
            <person name="Ch S."/>
            <person name="Ch V.R."/>
        </authorList>
    </citation>
    <scope>NUCLEOTIDE SEQUENCE [LARGE SCALE GENOMIC DNA]</scope>
    <source>
        <strain evidence="1 2">JC819</strain>
    </source>
</reference>
<dbReference type="EMBL" id="JASZZN010000007">
    <property type="protein sequence ID" value="MDM4015958.1"/>
    <property type="molecule type" value="Genomic_DNA"/>
</dbReference>
<evidence type="ECO:0000313" key="2">
    <source>
        <dbReference type="Proteomes" id="UP001239462"/>
    </source>
</evidence>